<evidence type="ECO:0000259" key="10">
    <source>
        <dbReference type="Pfam" id="PF00535"/>
    </source>
</evidence>
<dbReference type="CDD" id="cd04187">
    <property type="entry name" value="DPM1_like_bac"/>
    <property type="match status" value="1"/>
</dbReference>
<dbReference type="PANTHER" id="PTHR48090:SF3">
    <property type="entry name" value="UNDECAPRENYL-PHOSPHATE 4-DEOXY-4-FORMAMIDO-L-ARABINOSE TRANSFERASE"/>
    <property type="match status" value="1"/>
</dbReference>
<evidence type="ECO:0000256" key="9">
    <source>
        <dbReference type="SAM" id="Phobius"/>
    </source>
</evidence>
<evidence type="ECO:0000256" key="2">
    <source>
        <dbReference type="ARBA" id="ARBA00022676"/>
    </source>
</evidence>
<name>A0A7X0H9S8_9BACT</name>
<dbReference type="InterPro" id="IPR001173">
    <property type="entry name" value="Glyco_trans_2-like"/>
</dbReference>
<feature type="region of interest" description="Disordered" evidence="8">
    <location>
        <begin position="341"/>
        <end position="365"/>
    </location>
</feature>
<comment type="caution">
    <text evidence="11">The sequence shown here is derived from an EMBL/GenBank/DDBJ whole genome shotgun (WGS) entry which is preliminary data.</text>
</comment>
<dbReference type="Proteomes" id="UP000541810">
    <property type="component" value="Unassembled WGS sequence"/>
</dbReference>
<dbReference type="GO" id="GO:0099621">
    <property type="term" value="F:undecaprenyl-phosphate 4-deoxy-4-formamido-L-arabinose transferase activity"/>
    <property type="evidence" value="ECO:0007669"/>
    <property type="project" value="TreeGrafter"/>
</dbReference>
<dbReference type="GO" id="GO:0009103">
    <property type="term" value="P:lipopolysaccharide biosynthetic process"/>
    <property type="evidence" value="ECO:0007669"/>
    <property type="project" value="UniProtKB-KW"/>
</dbReference>
<dbReference type="InterPro" id="IPR050256">
    <property type="entry name" value="Glycosyltransferase_2"/>
</dbReference>
<evidence type="ECO:0000256" key="6">
    <source>
        <dbReference type="ARBA" id="ARBA00022989"/>
    </source>
</evidence>
<dbReference type="EMBL" id="JACHGY010000001">
    <property type="protein sequence ID" value="MBB6430450.1"/>
    <property type="molecule type" value="Genomic_DNA"/>
</dbReference>
<evidence type="ECO:0000313" key="11">
    <source>
        <dbReference type="EMBL" id="MBB6430450.1"/>
    </source>
</evidence>
<dbReference type="PANTHER" id="PTHR48090">
    <property type="entry name" value="UNDECAPRENYL-PHOSPHATE 4-DEOXY-4-FORMAMIDO-L-ARABINOSE TRANSFERASE-RELATED"/>
    <property type="match status" value="1"/>
</dbReference>
<evidence type="ECO:0000256" key="5">
    <source>
        <dbReference type="ARBA" id="ARBA00022985"/>
    </source>
</evidence>
<gene>
    <name evidence="11" type="ORF">HNQ40_002256</name>
</gene>
<feature type="transmembrane region" description="Helical" evidence="9">
    <location>
        <begin position="252"/>
        <end position="275"/>
    </location>
</feature>
<evidence type="ECO:0000256" key="7">
    <source>
        <dbReference type="ARBA" id="ARBA00023136"/>
    </source>
</evidence>
<accession>A0A7X0H9S8</accession>
<dbReference type="GO" id="GO:0005886">
    <property type="term" value="C:plasma membrane"/>
    <property type="evidence" value="ECO:0007669"/>
    <property type="project" value="TreeGrafter"/>
</dbReference>
<proteinExistence type="predicted"/>
<dbReference type="AlphaFoldDB" id="A0A7X0H9S8"/>
<dbReference type="Gene3D" id="3.90.550.10">
    <property type="entry name" value="Spore Coat Polysaccharide Biosynthesis Protein SpsA, Chain A"/>
    <property type="match status" value="1"/>
</dbReference>
<protein>
    <submittedName>
        <fullName evidence="11">Glycosyltransferase involved in cell wall biosynthesis</fullName>
    </submittedName>
</protein>
<keyword evidence="7 9" id="KW-0472">Membrane</keyword>
<feature type="transmembrane region" description="Helical" evidence="9">
    <location>
        <begin position="295"/>
        <end position="321"/>
    </location>
</feature>
<keyword evidence="12" id="KW-1185">Reference proteome</keyword>
<evidence type="ECO:0000256" key="4">
    <source>
        <dbReference type="ARBA" id="ARBA00022692"/>
    </source>
</evidence>
<evidence type="ECO:0000256" key="3">
    <source>
        <dbReference type="ARBA" id="ARBA00022679"/>
    </source>
</evidence>
<evidence type="ECO:0000256" key="1">
    <source>
        <dbReference type="ARBA" id="ARBA00022475"/>
    </source>
</evidence>
<sequence>MDEMNRRTEEPQYDFDVSICVPVFNEEDSVQKLYEEIAAVMDAGAYRYEVIFVSDGSWDESVPRLLEATKDDPRATVIELMRNFGQTAAMAAGFDAARGEVIVPMDGDLQNDPADIPKLVAKLDENGEAPGKWDIVSGWRKDRKDGALLRKFPSKIANRIIKHLTWTTEINDFGCSLKAYRAQVLKDVTLYGEMHRFLPAICKWRGARVTDQVVNHRAREFGSSKYGLKRTFKVLLDLLTVKFLGDYGTKPIYFFGKLAAITVAVSFTAFVVAVLQKFGVMWTENGKPLSLNRNIFLLFSMMTFLISVIILMMGVLSELMVRIYYESQSLRPYKVRRKFFGGEQPDDRPTPRLQVPGGDEVSQAG</sequence>
<keyword evidence="1" id="KW-1003">Cell membrane</keyword>
<keyword evidence="6 9" id="KW-1133">Transmembrane helix</keyword>
<feature type="domain" description="Glycosyltransferase 2-like" evidence="10">
    <location>
        <begin position="18"/>
        <end position="188"/>
    </location>
</feature>
<evidence type="ECO:0000313" key="12">
    <source>
        <dbReference type="Proteomes" id="UP000541810"/>
    </source>
</evidence>
<dbReference type="InterPro" id="IPR029044">
    <property type="entry name" value="Nucleotide-diphossugar_trans"/>
</dbReference>
<keyword evidence="2" id="KW-0328">Glycosyltransferase</keyword>
<keyword evidence="5" id="KW-0448">Lipopolysaccharide biosynthesis</keyword>
<dbReference type="Pfam" id="PF00535">
    <property type="entry name" value="Glycos_transf_2"/>
    <property type="match status" value="1"/>
</dbReference>
<dbReference type="SUPFAM" id="SSF53448">
    <property type="entry name" value="Nucleotide-diphospho-sugar transferases"/>
    <property type="match status" value="1"/>
</dbReference>
<dbReference type="RefSeq" id="WP_184677965.1">
    <property type="nucleotide sequence ID" value="NZ_JACHGY010000001.1"/>
</dbReference>
<keyword evidence="3 11" id="KW-0808">Transferase</keyword>
<evidence type="ECO:0000256" key="8">
    <source>
        <dbReference type="SAM" id="MobiDB-lite"/>
    </source>
</evidence>
<organism evidence="11 12">
    <name type="scientific">Algisphaera agarilytica</name>
    <dbReference type="NCBI Taxonomy" id="1385975"/>
    <lineage>
        <taxon>Bacteria</taxon>
        <taxon>Pseudomonadati</taxon>
        <taxon>Planctomycetota</taxon>
        <taxon>Phycisphaerae</taxon>
        <taxon>Phycisphaerales</taxon>
        <taxon>Phycisphaeraceae</taxon>
        <taxon>Algisphaera</taxon>
    </lineage>
</organism>
<reference evidence="11 12" key="1">
    <citation type="submission" date="2020-08" db="EMBL/GenBank/DDBJ databases">
        <title>Genomic Encyclopedia of Type Strains, Phase IV (KMG-IV): sequencing the most valuable type-strain genomes for metagenomic binning, comparative biology and taxonomic classification.</title>
        <authorList>
            <person name="Goeker M."/>
        </authorList>
    </citation>
    <scope>NUCLEOTIDE SEQUENCE [LARGE SCALE GENOMIC DNA]</scope>
    <source>
        <strain evidence="11 12">DSM 103725</strain>
    </source>
</reference>
<keyword evidence="4 9" id="KW-0812">Transmembrane</keyword>